<dbReference type="GO" id="GO:0003700">
    <property type="term" value="F:DNA-binding transcription factor activity"/>
    <property type="evidence" value="ECO:0007669"/>
    <property type="project" value="InterPro"/>
</dbReference>
<dbReference type="SUPFAM" id="SSF52317">
    <property type="entry name" value="Class I glutamine amidotransferase-like"/>
    <property type="match status" value="1"/>
</dbReference>
<sequence length="333" mass="36143">MSSVTALVDLFRHANTYIEQMGLTGLPRFEVSLYSAAGGWVAQDGMAVQTLAVTALPAVGDDSDAQGQLPDAVIVTAPLILDGQGLHRNLDAFAVFVPWLEDMAARKVVIGSACAGSLLLAGVGLLNGHRATTAWWLAALFGKHFPAVQLTLDGLIVEDGQFITAGASTASYSLGLAILARLVDARFASAMAKLFLIDPNRASQRVFMDQAPQLQLHPDPEVARIQRWIADNLEAPIGLDTLADRFAMGKRTLIRRFKAALHETPVSYIQKLRIDRAKQLLEGTELGLEAIVPQLGYEDVSSFRKLFVQHTSLTPKAYRERFRSRHGCCPASP</sequence>
<dbReference type="Gene3D" id="3.40.50.880">
    <property type="match status" value="1"/>
</dbReference>
<dbReference type="InterPro" id="IPR009057">
    <property type="entry name" value="Homeodomain-like_sf"/>
</dbReference>
<dbReference type="SMART" id="SM00342">
    <property type="entry name" value="HTH_ARAC"/>
    <property type="match status" value="1"/>
</dbReference>
<dbReference type="PROSITE" id="PS01124">
    <property type="entry name" value="HTH_ARAC_FAMILY_2"/>
    <property type="match status" value="1"/>
</dbReference>
<dbReference type="PANTHER" id="PTHR43130:SF3">
    <property type="entry name" value="HTH-TYPE TRANSCRIPTIONAL REGULATOR RV1931C"/>
    <property type="match status" value="1"/>
</dbReference>
<evidence type="ECO:0000259" key="3">
    <source>
        <dbReference type="PROSITE" id="PS01124"/>
    </source>
</evidence>
<evidence type="ECO:0000313" key="5">
    <source>
        <dbReference type="Proteomes" id="UP001297581"/>
    </source>
</evidence>
<dbReference type="EMBL" id="JAKUDL010000004">
    <property type="protein sequence ID" value="MCH4295055.1"/>
    <property type="molecule type" value="Genomic_DNA"/>
</dbReference>
<dbReference type="RefSeq" id="WP_240591330.1">
    <property type="nucleotide sequence ID" value="NZ_JAKUDL010000004.1"/>
</dbReference>
<organism evidence="4 5">
    <name type="scientific">Shewanella zhuhaiensis</name>
    <dbReference type="NCBI Taxonomy" id="2919576"/>
    <lineage>
        <taxon>Bacteria</taxon>
        <taxon>Pseudomonadati</taxon>
        <taxon>Pseudomonadota</taxon>
        <taxon>Gammaproteobacteria</taxon>
        <taxon>Alteromonadales</taxon>
        <taxon>Shewanellaceae</taxon>
        <taxon>Shewanella</taxon>
    </lineage>
</organism>
<accession>A0AAJ1FBG4</accession>
<dbReference type="InterPro" id="IPR029062">
    <property type="entry name" value="Class_I_gatase-like"/>
</dbReference>
<dbReference type="SUPFAM" id="SSF46689">
    <property type="entry name" value="Homeodomain-like"/>
    <property type="match status" value="2"/>
</dbReference>
<reference evidence="4 5" key="1">
    <citation type="submission" date="2022-02" db="EMBL/GenBank/DDBJ databases">
        <title>The genome sequence of Shewanella sp. 3B26.</title>
        <authorList>
            <person name="Du J."/>
        </authorList>
    </citation>
    <scope>NUCLEOTIDE SEQUENCE [LARGE SCALE GENOMIC DNA]</scope>
    <source>
        <strain evidence="4 5">3B26</strain>
    </source>
</reference>
<dbReference type="InterPro" id="IPR002818">
    <property type="entry name" value="DJ-1/PfpI"/>
</dbReference>
<comment type="caution">
    <text evidence="4">The sequence shown here is derived from an EMBL/GenBank/DDBJ whole genome shotgun (WGS) entry which is preliminary data.</text>
</comment>
<keyword evidence="2" id="KW-0804">Transcription</keyword>
<dbReference type="InterPro" id="IPR018060">
    <property type="entry name" value="HTH_AraC"/>
</dbReference>
<dbReference type="AlphaFoldDB" id="A0AAJ1FBG4"/>
<dbReference type="GO" id="GO:0043565">
    <property type="term" value="F:sequence-specific DNA binding"/>
    <property type="evidence" value="ECO:0007669"/>
    <property type="project" value="InterPro"/>
</dbReference>
<gene>
    <name evidence="4" type="ORF">MJ923_12165</name>
</gene>
<name>A0AAJ1FBG4_9GAMM</name>
<dbReference type="Gene3D" id="1.10.10.60">
    <property type="entry name" value="Homeodomain-like"/>
    <property type="match status" value="2"/>
</dbReference>
<evidence type="ECO:0000313" key="4">
    <source>
        <dbReference type="EMBL" id="MCH4295055.1"/>
    </source>
</evidence>
<feature type="domain" description="HTH araC/xylS-type" evidence="3">
    <location>
        <begin position="223"/>
        <end position="321"/>
    </location>
</feature>
<dbReference type="Pfam" id="PF01965">
    <property type="entry name" value="DJ-1_PfpI"/>
    <property type="match status" value="1"/>
</dbReference>
<protein>
    <submittedName>
        <fullName evidence="4">Helix-turn-helix domain-containing protein</fullName>
    </submittedName>
</protein>
<proteinExistence type="predicted"/>
<dbReference type="Pfam" id="PF12833">
    <property type="entry name" value="HTH_18"/>
    <property type="match status" value="1"/>
</dbReference>
<keyword evidence="1" id="KW-0805">Transcription regulation</keyword>
<evidence type="ECO:0000256" key="1">
    <source>
        <dbReference type="ARBA" id="ARBA00023015"/>
    </source>
</evidence>
<dbReference type="InterPro" id="IPR052158">
    <property type="entry name" value="INH-QAR"/>
</dbReference>
<keyword evidence="5" id="KW-1185">Reference proteome</keyword>
<dbReference type="PANTHER" id="PTHR43130">
    <property type="entry name" value="ARAC-FAMILY TRANSCRIPTIONAL REGULATOR"/>
    <property type="match status" value="1"/>
</dbReference>
<dbReference type="Proteomes" id="UP001297581">
    <property type="component" value="Unassembled WGS sequence"/>
</dbReference>
<evidence type="ECO:0000256" key="2">
    <source>
        <dbReference type="ARBA" id="ARBA00023163"/>
    </source>
</evidence>